<evidence type="ECO:0000313" key="2">
    <source>
        <dbReference type="EMBL" id="KAH6608376.1"/>
    </source>
</evidence>
<proteinExistence type="predicted"/>
<reference evidence="2" key="1">
    <citation type="submission" date="2021-08" db="EMBL/GenBank/DDBJ databases">
        <title>Chromosome-Level Trichoderma cornu-damae using Hi-C Data.</title>
        <authorList>
            <person name="Kim C.S."/>
        </authorList>
    </citation>
    <scope>NUCLEOTIDE SEQUENCE</scope>
    <source>
        <strain evidence="2">KA19-0412C</strain>
    </source>
</reference>
<feature type="compositionally biased region" description="Basic residues" evidence="1">
    <location>
        <begin position="83"/>
        <end position="94"/>
    </location>
</feature>
<evidence type="ECO:0000313" key="3">
    <source>
        <dbReference type="Proteomes" id="UP000827724"/>
    </source>
</evidence>
<dbReference type="EMBL" id="JAIWOZ010000002">
    <property type="protein sequence ID" value="KAH6608376.1"/>
    <property type="molecule type" value="Genomic_DNA"/>
</dbReference>
<evidence type="ECO:0000256" key="1">
    <source>
        <dbReference type="SAM" id="MobiDB-lite"/>
    </source>
</evidence>
<dbReference type="CDD" id="cd14279">
    <property type="entry name" value="CUE"/>
    <property type="match status" value="1"/>
</dbReference>
<protein>
    <recommendedName>
        <fullName evidence="4">CUE domain-containing protein</fullName>
    </recommendedName>
</protein>
<comment type="caution">
    <text evidence="2">The sequence shown here is derived from an EMBL/GenBank/DDBJ whole genome shotgun (WGS) entry which is preliminary data.</text>
</comment>
<organism evidence="2 3">
    <name type="scientific">Trichoderma cornu-damae</name>
    <dbReference type="NCBI Taxonomy" id="654480"/>
    <lineage>
        <taxon>Eukaryota</taxon>
        <taxon>Fungi</taxon>
        <taxon>Dikarya</taxon>
        <taxon>Ascomycota</taxon>
        <taxon>Pezizomycotina</taxon>
        <taxon>Sordariomycetes</taxon>
        <taxon>Hypocreomycetidae</taxon>
        <taxon>Hypocreales</taxon>
        <taxon>Hypocreaceae</taxon>
        <taxon>Trichoderma</taxon>
    </lineage>
</organism>
<sequence length="129" mass="15029">MPRPNYVHATSQTLALPSPPVNNTRSRPPSQATRDACRQSVMEIFADISPEYLEKAAETHGYDANKTINYIADQEELGMKYPRRQRMKGCKRKRGEYEDMEEEMREAKHKYGKDERKAHKPSSPEREKM</sequence>
<dbReference type="Proteomes" id="UP000827724">
    <property type="component" value="Unassembled WGS sequence"/>
</dbReference>
<feature type="compositionally biased region" description="Basic and acidic residues" evidence="1">
    <location>
        <begin position="112"/>
        <end position="129"/>
    </location>
</feature>
<feature type="compositionally biased region" description="Polar residues" evidence="1">
    <location>
        <begin position="8"/>
        <end position="33"/>
    </location>
</feature>
<feature type="region of interest" description="Disordered" evidence="1">
    <location>
        <begin position="83"/>
        <end position="129"/>
    </location>
</feature>
<evidence type="ECO:0008006" key="4">
    <source>
        <dbReference type="Google" id="ProtNLM"/>
    </source>
</evidence>
<dbReference type="AlphaFoldDB" id="A0A9P8TUD8"/>
<gene>
    <name evidence="2" type="ORF">Trco_001722</name>
</gene>
<accession>A0A9P8TUD8</accession>
<feature type="region of interest" description="Disordered" evidence="1">
    <location>
        <begin position="1"/>
        <end position="36"/>
    </location>
</feature>
<keyword evidence="3" id="KW-1185">Reference proteome</keyword>
<name>A0A9P8TUD8_9HYPO</name>
<dbReference type="OrthoDB" id="10593106at2759"/>